<dbReference type="AlphaFoldDB" id="A0A3M7T1R6"/>
<dbReference type="EMBL" id="REGN01000460">
    <property type="protein sequence ID" value="RNA41778.1"/>
    <property type="molecule type" value="Genomic_DNA"/>
</dbReference>
<organism evidence="1 2">
    <name type="scientific">Brachionus plicatilis</name>
    <name type="common">Marine rotifer</name>
    <name type="synonym">Brachionus muelleri</name>
    <dbReference type="NCBI Taxonomy" id="10195"/>
    <lineage>
        <taxon>Eukaryota</taxon>
        <taxon>Metazoa</taxon>
        <taxon>Spiralia</taxon>
        <taxon>Gnathifera</taxon>
        <taxon>Rotifera</taxon>
        <taxon>Eurotatoria</taxon>
        <taxon>Monogononta</taxon>
        <taxon>Pseudotrocha</taxon>
        <taxon>Ploima</taxon>
        <taxon>Brachionidae</taxon>
        <taxon>Brachionus</taxon>
    </lineage>
</organism>
<dbReference type="PROSITE" id="PS51257">
    <property type="entry name" value="PROKAR_LIPOPROTEIN"/>
    <property type="match status" value="1"/>
</dbReference>
<accession>A0A3M7T1R6</accession>
<gene>
    <name evidence="1" type="ORF">BpHYR1_052356</name>
</gene>
<evidence type="ECO:0000313" key="1">
    <source>
        <dbReference type="EMBL" id="RNA41778.1"/>
    </source>
</evidence>
<protein>
    <submittedName>
        <fullName evidence="1">Uncharacterized protein</fullName>
    </submittedName>
</protein>
<name>A0A3M7T1R6_BRAPC</name>
<reference evidence="1 2" key="1">
    <citation type="journal article" date="2018" name="Sci. Rep.">
        <title>Genomic signatures of local adaptation to the degree of environmental predictability in rotifers.</title>
        <authorList>
            <person name="Franch-Gras L."/>
            <person name="Hahn C."/>
            <person name="Garcia-Roger E.M."/>
            <person name="Carmona M.J."/>
            <person name="Serra M."/>
            <person name="Gomez A."/>
        </authorList>
    </citation>
    <scope>NUCLEOTIDE SEQUENCE [LARGE SCALE GENOMIC DNA]</scope>
    <source>
        <strain evidence="1">HYR1</strain>
    </source>
</reference>
<evidence type="ECO:0000313" key="2">
    <source>
        <dbReference type="Proteomes" id="UP000276133"/>
    </source>
</evidence>
<comment type="caution">
    <text evidence="1">The sequence shown here is derived from an EMBL/GenBank/DDBJ whole genome shotgun (WGS) entry which is preliminary data.</text>
</comment>
<sequence length="110" mass="12951">MINISKTQSCVCVLVGSCSSQMSMDLCIFSTRAAIEQQKSIRNWRIFAYLNNSVCVQMHRKNHIESNWDYGWIRSGLAERSSQLLRKAWRVYKWAHKDSYKKPIWSEFIA</sequence>
<proteinExistence type="predicted"/>
<dbReference type="Proteomes" id="UP000276133">
    <property type="component" value="Unassembled WGS sequence"/>
</dbReference>
<keyword evidence="2" id="KW-1185">Reference proteome</keyword>